<evidence type="ECO:0000259" key="5">
    <source>
        <dbReference type="PROSITE" id="PS51352"/>
    </source>
</evidence>
<dbReference type="Pfam" id="PF00578">
    <property type="entry name" value="AhpC-TSA"/>
    <property type="match status" value="1"/>
</dbReference>
<proteinExistence type="predicted"/>
<dbReference type="PANTHER" id="PTHR42852">
    <property type="entry name" value="THIOL:DISULFIDE INTERCHANGE PROTEIN DSBE"/>
    <property type="match status" value="1"/>
</dbReference>
<evidence type="ECO:0000313" key="7">
    <source>
        <dbReference type="Proteomes" id="UP000029221"/>
    </source>
</evidence>
<dbReference type="InterPro" id="IPR050553">
    <property type="entry name" value="Thioredoxin_ResA/DsbE_sf"/>
</dbReference>
<dbReference type="PROSITE" id="PS00194">
    <property type="entry name" value="THIOREDOXIN_1"/>
    <property type="match status" value="1"/>
</dbReference>
<keyword evidence="3" id="KW-1015">Disulfide bond</keyword>
<sequence length="374" mass="42699">MKFLYSLMIVTVLVSCNKETTDKHMINGNAPGVLNGMRVYYGKVGENGKQQFIDTAVVINEEFHFDPVDEVEKPEIRFLNVDGSNGSIVYLHDNNPVEVKVNKDSVFKSSVKGSKLNDQFNTYKAIQDEYRAESKTFNQQRSNFQRSGQLEELNKVMQQWQEEEKRYVSQSKNYISENKNTLLAPIILGDLISSKLIDPIDARQEFNKFSADVQREELSIRIDDYLRKIESVGIGRKAPSFEGHNPDGKVIKLEEVIAKNKVTLIDFWASWCGPCRRENPNIVNAYQKYKDKGFGILGVSLDKPGAEEQWKQAIEKDNLTWDHISRLQYFGPIARQYNVNAIPAAFLLDENGVIVAKDLRGQQLHNKLEELLGS</sequence>
<dbReference type="STRING" id="319236.BST91_04520"/>
<feature type="domain" description="Thioredoxin" evidence="5">
    <location>
        <begin position="232"/>
        <end position="374"/>
    </location>
</feature>
<dbReference type="RefSeq" id="WP_042278683.1">
    <property type="nucleotide sequence ID" value="NZ_BBML01000004.1"/>
</dbReference>
<dbReference type="PANTHER" id="PTHR42852:SF6">
    <property type="entry name" value="THIOL:DISULFIDE INTERCHANGE PROTEIN DSBE"/>
    <property type="match status" value="1"/>
</dbReference>
<evidence type="ECO:0000313" key="6">
    <source>
        <dbReference type="EMBL" id="GAK97140.1"/>
    </source>
</evidence>
<dbReference type="Pfam" id="PF14289">
    <property type="entry name" value="DUF4369"/>
    <property type="match status" value="1"/>
</dbReference>
<dbReference type="InterPro" id="IPR017937">
    <property type="entry name" value="Thioredoxin_CS"/>
</dbReference>
<dbReference type="AlphaFoldDB" id="A0A090Q2A2"/>
<protein>
    <submittedName>
        <fullName evidence="6">Thiol:disulfide interchange protein</fullName>
    </submittedName>
</protein>
<dbReference type="InterPro" id="IPR013766">
    <property type="entry name" value="Thioredoxin_domain"/>
</dbReference>
<evidence type="ECO:0000256" key="1">
    <source>
        <dbReference type="ARBA" id="ARBA00004196"/>
    </source>
</evidence>
<organism evidence="6 7">
    <name type="scientific">Nonlabens tegetincola</name>
    <dbReference type="NCBI Taxonomy" id="323273"/>
    <lineage>
        <taxon>Bacteria</taxon>
        <taxon>Pseudomonadati</taxon>
        <taxon>Bacteroidota</taxon>
        <taxon>Flavobacteriia</taxon>
        <taxon>Flavobacteriales</taxon>
        <taxon>Flavobacteriaceae</taxon>
        <taxon>Nonlabens</taxon>
    </lineage>
</organism>
<keyword evidence="7" id="KW-1185">Reference proteome</keyword>
<dbReference type="GO" id="GO:0017004">
    <property type="term" value="P:cytochrome complex assembly"/>
    <property type="evidence" value="ECO:0007669"/>
    <property type="project" value="UniProtKB-KW"/>
</dbReference>
<reference evidence="6" key="1">
    <citation type="journal article" date="2014" name="Genome Announc.">
        <title>Draft Genome Sequences of Marine Flavobacterium Nonlabens Strains NR17, NR24, NR27, NR32, NR33, and Ara13.</title>
        <authorList>
            <person name="Nakanishi M."/>
            <person name="Meirelles P."/>
            <person name="Suzuki R."/>
            <person name="Takatani N."/>
            <person name="Mino S."/>
            <person name="Suda W."/>
            <person name="Oshima K."/>
            <person name="Hattori M."/>
            <person name="Ohkuma M."/>
            <person name="Hosokawa M."/>
            <person name="Miyashita K."/>
            <person name="Thompson F.L."/>
            <person name="Niwa A."/>
            <person name="Sawabe T."/>
            <person name="Sawabe T."/>
        </authorList>
    </citation>
    <scope>NUCLEOTIDE SEQUENCE [LARGE SCALE GENOMIC DNA]</scope>
    <source>
        <strain evidence="6">JCM 19294</strain>
    </source>
</reference>
<dbReference type="InterPro" id="IPR036249">
    <property type="entry name" value="Thioredoxin-like_sf"/>
</dbReference>
<name>A0A090Q2A2_9FLAO</name>
<comment type="subcellular location">
    <subcellularLocation>
        <location evidence="1">Cell envelope</location>
    </subcellularLocation>
</comment>
<dbReference type="EMBL" id="BBML01000004">
    <property type="protein sequence ID" value="GAK97140.1"/>
    <property type="molecule type" value="Genomic_DNA"/>
</dbReference>
<dbReference type="SUPFAM" id="SSF52833">
    <property type="entry name" value="Thioredoxin-like"/>
    <property type="match status" value="1"/>
</dbReference>
<keyword evidence="2" id="KW-0201">Cytochrome c-type biogenesis</keyword>
<evidence type="ECO:0000256" key="4">
    <source>
        <dbReference type="ARBA" id="ARBA00023284"/>
    </source>
</evidence>
<dbReference type="InterPro" id="IPR000866">
    <property type="entry name" value="AhpC/TSA"/>
</dbReference>
<keyword evidence="4" id="KW-0676">Redox-active center</keyword>
<accession>A0A090Q2A2</accession>
<dbReference type="Gene3D" id="3.40.30.10">
    <property type="entry name" value="Glutaredoxin"/>
    <property type="match status" value="1"/>
</dbReference>
<dbReference type="eggNOG" id="COG0526">
    <property type="taxonomic scope" value="Bacteria"/>
</dbReference>
<dbReference type="Proteomes" id="UP000029221">
    <property type="component" value="Unassembled WGS sequence"/>
</dbReference>
<dbReference type="GO" id="GO:0016491">
    <property type="term" value="F:oxidoreductase activity"/>
    <property type="evidence" value="ECO:0007669"/>
    <property type="project" value="InterPro"/>
</dbReference>
<dbReference type="PROSITE" id="PS51257">
    <property type="entry name" value="PROKAR_LIPOPROTEIN"/>
    <property type="match status" value="1"/>
</dbReference>
<dbReference type="PROSITE" id="PS51352">
    <property type="entry name" value="THIOREDOXIN_2"/>
    <property type="match status" value="1"/>
</dbReference>
<evidence type="ECO:0000256" key="2">
    <source>
        <dbReference type="ARBA" id="ARBA00022748"/>
    </source>
</evidence>
<gene>
    <name evidence="6" type="ORF">JCM19294_646</name>
</gene>
<dbReference type="InterPro" id="IPR025380">
    <property type="entry name" value="DUF4369"/>
</dbReference>
<comment type="caution">
    <text evidence="6">The sequence shown here is derived from an EMBL/GenBank/DDBJ whole genome shotgun (WGS) entry which is preliminary data.</text>
</comment>
<dbReference type="CDD" id="cd02966">
    <property type="entry name" value="TlpA_like_family"/>
    <property type="match status" value="1"/>
</dbReference>
<dbReference type="GO" id="GO:0030313">
    <property type="term" value="C:cell envelope"/>
    <property type="evidence" value="ECO:0007669"/>
    <property type="project" value="UniProtKB-SubCell"/>
</dbReference>
<evidence type="ECO:0000256" key="3">
    <source>
        <dbReference type="ARBA" id="ARBA00023157"/>
    </source>
</evidence>
<dbReference type="GO" id="GO:0016209">
    <property type="term" value="F:antioxidant activity"/>
    <property type="evidence" value="ECO:0007669"/>
    <property type="project" value="InterPro"/>
</dbReference>